<comment type="caution">
    <text evidence="2">The sequence shown here is derived from an EMBL/GenBank/DDBJ whole genome shotgun (WGS) entry which is preliminary data.</text>
</comment>
<sequence length="178" mass="20230">MSQQPFPSRPLYEQVHHNANQHPQGQFNSVNGYEGEQFRAHTNPNHSIPTQHDYQDSTMKYGNNNNNYNGGLMPNQQHHGNDETTKMMINYDSMMNYGASIGGSVISQPSPFGFQFPYNGYFGIPNFPNSGVHAYFGYYNNYHPNNNYYQLSQPPATSAKDIENALKSLLLGEKKVRK</sequence>
<feature type="region of interest" description="Disordered" evidence="1">
    <location>
        <begin position="37"/>
        <end position="57"/>
    </location>
</feature>
<dbReference type="VEuPathDB" id="AmoebaDB:NfTy_056830"/>
<protein>
    <submittedName>
        <fullName evidence="2">Uncharacterized protein</fullName>
    </submittedName>
</protein>
<proteinExistence type="predicted"/>
<dbReference type="AlphaFoldDB" id="A0A6A5BXZ8"/>
<evidence type="ECO:0000313" key="3">
    <source>
        <dbReference type="Proteomes" id="UP000444721"/>
    </source>
</evidence>
<dbReference type="RefSeq" id="XP_044562948.1">
    <property type="nucleotide sequence ID" value="XM_044705979.1"/>
</dbReference>
<evidence type="ECO:0000313" key="2">
    <source>
        <dbReference type="EMBL" id="KAF0978235.1"/>
    </source>
</evidence>
<dbReference type="EMBL" id="VFQX01000030">
    <property type="protein sequence ID" value="KAF0978235.1"/>
    <property type="molecule type" value="Genomic_DNA"/>
</dbReference>
<accession>A0A6A5BXZ8</accession>
<dbReference type="GeneID" id="68109968"/>
<gene>
    <name evidence="2" type="ORF">FDP41_002750</name>
</gene>
<evidence type="ECO:0000256" key="1">
    <source>
        <dbReference type="SAM" id="MobiDB-lite"/>
    </source>
</evidence>
<feature type="compositionally biased region" description="Polar residues" evidence="1">
    <location>
        <begin position="40"/>
        <end position="57"/>
    </location>
</feature>
<dbReference type="VEuPathDB" id="AmoebaDB:FDP41_002750"/>
<keyword evidence="3" id="KW-1185">Reference proteome</keyword>
<reference evidence="2 3" key="1">
    <citation type="journal article" date="2019" name="Sci. Rep.">
        <title>Nanopore sequencing improves the draft genome of the human pathogenic amoeba Naegleria fowleri.</title>
        <authorList>
            <person name="Liechti N."/>
            <person name="Schurch N."/>
            <person name="Bruggmann R."/>
            <person name="Wittwer M."/>
        </authorList>
    </citation>
    <scope>NUCLEOTIDE SEQUENCE [LARGE SCALE GENOMIC DNA]</scope>
    <source>
        <strain evidence="2 3">ATCC 30894</strain>
    </source>
</reference>
<dbReference type="VEuPathDB" id="AmoebaDB:NF0087200"/>
<organism evidence="2 3">
    <name type="scientific">Naegleria fowleri</name>
    <name type="common">Brain eating amoeba</name>
    <dbReference type="NCBI Taxonomy" id="5763"/>
    <lineage>
        <taxon>Eukaryota</taxon>
        <taxon>Discoba</taxon>
        <taxon>Heterolobosea</taxon>
        <taxon>Tetramitia</taxon>
        <taxon>Eutetramitia</taxon>
        <taxon>Vahlkampfiidae</taxon>
        <taxon>Naegleria</taxon>
    </lineage>
</organism>
<dbReference type="Proteomes" id="UP000444721">
    <property type="component" value="Unassembled WGS sequence"/>
</dbReference>
<name>A0A6A5BXZ8_NAEFO</name>